<evidence type="ECO:0000256" key="2">
    <source>
        <dbReference type="ARBA" id="ARBA00022473"/>
    </source>
</evidence>
<feature type="domain" description="PLAC" evidence="20">
    <location>
        <begin position="3141"/>
        <end position="3180"/>
    </location>
</feature>
<feature type="compositionally biased region" description="Low complexity" evidence="16">
    <location>
        <begin position="802"/>
        <end position="820"/>
    </location>
</feature>
<keyword evidence="9 14" id="KW-1015">Disulfide bond</keyword>
<keyword evidence="7" id="KW-0084">Basement membrane</keyword>
<feature type="compositionally biased region" description="Low complexity" evidence="16">
    <location>
        <begin position="1452"/>
        <end position="1488"/>
    </location>
</feature>
<feature type="compositionally biased region" description="Low complexity" evidence="16">
    <location>
        <begin position="1162"/>
        <end position="1184"/>
    </location>
</feature>
<organism evidence="23">
    <name type="scientific">Manduca sexta</name>
    <name type="common">Tobacco hawkmoth</name>
    <name type="synonym">Tobacco hornworm</name>
    <dbReference type="NCBI Taxonomy" id="7130"/>
    <lineage>
        <taxon>Eukaryota</taxon>
        <taxon>Metazoa</taxon>
        <taxon>Ecdysozoa</taxon>
        <taxon>Arthropoda</taxon>
        <taxon>Hexapoda</taxon>
        <taxon>Insecta</taxon>
        <taxon>Pterygota</taxon>
        <taxon>Neoptera</taxon>
        <taxon>Endopterygota</taxon>
        <taxon>Lepidoptera</taxon>
        <taxon>Glossata</taxon>
        <taxon>Ditrysia</taxon>
        <taxon>Bombycoidea</taxon>
        <taxon>Sphingidae</taxon>
        <taxon>Sphinginae</taxon>
        <taxon>Sphingini</taxon>
        <taxon>Manduca</taxon>
    </lineage>
</organism>
<comment type="subcellular location">
    <subcellularLocation>
        <location evidence="1">Secreted</location>
        <location evidence="1">Extracellular space</location>
        <location evidence="1">Extracellular matrix</location>
        <location evidence="1">Basement membrane</location>
    </subcellularLocation>
</comment>
<dbReference type="GO" id="GO:0004867">
    <property type="term" value="F:serine-type endopeptidase inhibitor activity"/>
    <property type="evidence" value="ECO:0007669"/>
    <property type="project" value="UniProtKB-KW"/>
</dbReference>
<dbReference type="Pfam" id="PF19030">
    <property type="entry name" value="TSP1_ADAMTS"/>
    <property type="match status" value="5"/>
</dbReference>
<feature type="compositionally biased region" description="Low complexity" evidence="16">
    <location>
        <begin position="1007"/>
        <end position="1019"/>
    </location>
</feature>
<protein>
    <recommendedName>
        <fullName evidence="13">Hemolin</fullName>
    </recommendedName>
</protein>
<dbReference type="SUPFAM" id="SSF48726">
    <property type="entry name" value="Immunoglobulin"/>
    <property type="match status" value="2"/>
</dbReference>
<dbReference type="InterPro" id="IPR008197">
    <property type="entry name" value="WAP_dom"/>
</dbReference>
<dbReference type="CDD" id="cd00199">
    <property type="entry name" value="WAP"/>
    <property type="match status" value="1"/>
</dbReference>
<dbReference type="SMART" id="SM00131">
    <property type="entry name" value="KU"/>
    <property type="match status" value="10"/>
</dbReference>
<dbReference type="Pfam" id="PF00014">
    <property type="entry name" value="Kunitz_BPTI"/>
    <property type="match status" value="10"/>
</dbReference>
<feature type="chain" id="PRO_5004334262" description="Hemolin" evidence="17">
    <location>
        <begin position="26"/>
        <end position="3198"/>
    </location>
</feature>
<dbReference type="PROSITE" id="PS50900">
    <property type="entry name" value="PLAC"/>
    <property type="match status" value="1"/>
</dbReference>
<feature type="compositionally biased region" description="Low complexity" evidence="16">
    <location>
        <begin position="970"/>
        <end position="988"/>
    </location>
</feature>
<dbReference type="Gene3D" id="2.60.120.830">
    <property type="match status" value="1"/>
</dbReference>
<dbReference type="InterPro" id="IPR036880">
    <property type="entry name" value="Kunitz_BPTI_sf"/>
</dbReference>
<dbReference type="InterPro" id="IPR013273">
    <property type="entry name" value="ADAMTS/ADAMTS-like"/>
</dbReference>
<proteinExistence type="evidence at transcript level"/>
<feature type="domain" description="BPTI/Kunitz inhibitor" evidence="18">
    <location>
        <begin position="2206"/>
        <end position="2256"/>
    </location>
</feature>
<dbReference type="InterPro" id="IPR036645">
    <property type="entry name" value="Elafin-like_sf"/>
</dbReference>
<dbReference type="Pfam" id="PF00090">
    <property type="entry name" value="TSP_1"/>
    <property type="match status" value="1"/>
</dbReference>
<keyword evidence="7" id="KW-0272">Extracellular matrix</keyword>
<dbReference type="PRINTS" id="PR01857">
    <property type="entry name" value="ADAMTSFAMILY"/>
</dbReference>
<dbReference type="SMART" id="SM00217">
    <property type="entry name" value="WAP"/>
    <property type="match status" value="1"/>
</dbReference>
<dbReference type="CDD" id="cd00096">
    <property type="entry name" value="Ig"/>
    <property type="match status" value="1"/>
</dbReference>
<evidence type="ECO:0000259" key="21">
    <source>
        <dbReference type="PROSITE" id="PS51390"/>
    </source>
</evidence>
<evidence type="ECO:0000259" key="22">
    <source>
        <dbReference type="PROSITE" id="PS51670"/>
    </source>
</evidence>
<evidence type="ECO:0000256" key="7">
    <source>
        <dbReference type="ARBA" id="ARBA00022869"/>
    </source>
</evidence>
<comment type="caution">
    <text evidence="15">Lacks conserved residue(s) required for the propagation of feature annotation.</text>
</comment>
<evidence type="ECO:0000259" key="19">
    <source>
        <dbReference type="PROSITE" id="PS50835"/>
    </source>
</evidence>
<feature type="compositionally biased region" description="Low complexity" evidence="16">
    <location>
        <begin position="1141"/>
        <end position="1150"/>
    </location>
</feature>
<dbReference type="Gene3D" id="2.60.40.10">
    <property type="entry name" value="Immunoglobulins"/>
    <property type="match status" value="2"/>
</dbReference>
<feature type="compositionally biased region" description="Low complexity" evidence="16">
    <location>
        <begin position="1677"/>
        <end position="1707"/>
    </location>
</feature>
<dbReference type="PROSITE" id="PS50092">
    <property type="entry name" value="TSP1"/>
    <property type="match status" value="5"/>
</dbReference>
<keyword evidence="8" id="KW-0722">Serine protease inhibitor</keyword>
<dbReference type="InterPro" id="IPR036179">
    <property type="entry name" value="Ig-like_dom_sf"/>
</dbReference>
<feature type="domain" description="BPTI/Kunitz inhibitor" evidence="18">
    <location>
        <begin position="2014"/>
        <end position="2064"/>
    </location>
</feature>
<evidence type="ECO:0000256" key="8">
    <source>
        <dbReference type="ARBA" id="ARBA00022900"/>
    </source>
</evidence>
<feature type="compositionally biased region" description="Polar residues" evidence="16">
    <location>
        <begin position="1430"/>
        <end position="1443"/>
    </location>
</feature>
<feature type="compositionally biased region" description="Low complexity" evidence="16">
    <location>
        <begin position="1305"/>
        <end position="1333"/>
    </location>
</feature>
<keyword evidence="3" id="KW-0964">Secreted</keyword>
<dbReference type="InterPro" id="IPR003598">
    <property type="entry name" value="Ig_sub2"/>
</dbReference>
<feature type="disulfide bond" evidence="14">
    <location>
        <begin position="87"/>
        <end position="98"/>
    </location>
</feature>
<dbReference type="InterPro" id="IPR036383">
    <property type="entry name" value="TSP1_rpt_sf"/>
</dbReference>
<reference evidence="23" key="1">
    <citation type="submission" date="1998-07" db="EMBL/GenBank/DDBJ databases">
        <authorList>
            <person name="Nardi J."/>
            <person name="Martos R."/>
            <person name="Walden K."/>
            <person name="Lampe D."/>
            <person name="Robertson H."/>
        </authorList>
    </citation>
    <scope>NUCLEOTIDE SEQUENCE</scope>
</reference>
<feature type="compositionally biased region" description="Polar residues" evidence="16">
    <location>
        <begin position="902"/>
        <end position="933"/>
    </location>
</feature>
<keyword evidence="2" id="KW-0217">Developmental protein</keyword>
<feature type="domain" description="Ig-like" evidence="19">
    <location>
        <begin position="3047"/>
        <end position="3135"/>
    </location>
</feature>
<evidence type="ECO:0000256" key="4">
    <source>
        <dbReference type="ARBA" id="ARBA00022690"/>
    </source>
</evidence>
<evidence type="ECO:0000256" key="15">
    <source>
        <dbReference type="PROSITE-ProRule" id="PRU01005"/>
    </source>
</evidence>
<keyword evidence="11" id="KW-0393">Immunoglobulin domain</keyword>
<feature type="compositionally biased region" description="Low complexity" evidence="16">
    <location>
        <begin position="1073"/>
        <end position="1128"/>
    </location>
</feature>
<evidence type="ECO:0000256" key="16">
    <source>
        <dbReference type="SAM" id="MobiDB-lite"/>
    </source>
</evidence>
<dbReference type="FunFam" id="2.60.40.10:FF:000032">
    <property type="entry name" value="palladin isoform X1"/>
    <property type="match status" value="2"/>
</dbReference>
<keyword evidence="5 17" id="KW-0732">Signal</keyword>
<feature type="region of interest" description="Disordered" evidence="16">
    <location>
        <begin position="1667"/>
        <end position="1707"/>
    </location>
</feature>
<feature type="domain" description="WAP" evidence="21">
    <location>
        <begin position="2888"/>
        <end position="2936"/>
    </location>
</feature>
<dbReference type="SUPFAM" id="SSF82895">
    <property type="entry name" value="TSP-1 type 1 repeat"/>
    <property type="match status" value="6"/>
</dbReference>
<dbReference type="InterPro" id="IPR010294">
    <property type="entry name" value="ADAMTS_spacer1"/>
</dbReference>
<evidence type="ECO:0000256" key="11">
    <source>
        <dbReference type="ARBA" id="ARBA00023319"/>
    </source>
</evidence>
<evidence type="ECO:0000256" key="12">
    <source>
        <dbReference type="ARBA" id="ARBA00061228"/>
    </source>
</evidence>
<dbReference type="SUPFAM" id="SSF57256">
    <property type="entry name" value="Elafin-like"/>
    <property type="match status" value="1"/>
</dbReference>
<feature type="compositionally biased region" description="Low complexity" evidence="16">
    <location>
        <begin position="953"/>
        <end position="962"/>
    </location>
</feature>
<evidence type="ECO:0000256" key="14">
    <source>
        <dbReference type="PIRSR" id="PIRSR613273-3"/>
    </source>
</evidence>
<dbReference type="FunFam" id="4.10.410.10:FF:000020">
    <property type="entry name" value="Collagen, type VI, alpha 3"/>
    <property type="match status" value="7"/>
</dbReference>
<dbReference type="InterPro" id="IPR010909">
    <property type="entry name" value="PLAC"/>
</dbReference>
<dbReference type="SMART" id="SM00408">
    <property type="entry name" value="IGc2"/>
    <property type="match status" value="2"/>
</dbReference>
<name>Q9U8G8_MANSE</name>
<dbReference type="SUPFAM" id="SSF57362">
    <property type="entry name" value="BPTI-like"/>
    <property type="match status" value="10"/>
</dbReference>
<feature type="domain" description="BPTI/Kunitz inhibitor" evidence="18">
    <location>
        <begin position="2552"/>
        <end position="2601"/>
    </location>
</feature>
<dbReference type="CDD" id="cd22639">
    <property type="entry name" value="Kunitz_papilin_lacunin-like"/>
    <property type="match status" value="1"/>
</dbReference>
<evidence type="ECO:0000259" key="18">
    <source>
        <dbReference type="PROSITE" id="PS50279"/>
    </source>
</evidence>
<dbReference type="OrthoDB" id="5950222at2759"/>
<dbReference type="GO" id="GO:0005576">
    <property type="term" value="C:extracellular region"/>
    <property type="evidence" value="ECO:0007669"/>
    <property type="project" value="InterPro"/>
</dbReference>
<dbReference type="Pfam" id="PF05986">
    <property type="entry name" value="ADAMTS_spacer1"/>
    <property type="match status" value="1"/>
</dbReference>
<dbReference type="Pfam" id="PF08686">
    <property type="entry name" value="PLAC"/>
    <property type="match status" value="1"/>
</dbReference>
<feature type="domain" description="BPTI/Kunitz inhibitor" evidence="18">
    <location>
        <begin position="2406"/>
        <end position="2456"/>
    </location>
</feature>
<feature type="compositionally biased region" description="Polar residues" evidence="16">
    <location>
        <begin position="1047"/>
        <end position="1068"/>
    </location>
</feature>
<feature type="compositionally biased region" description="Low complexity" evidence="16">
    <location>
        <begin position="1398"/>
        <end position="1428"/>
    </location>
</feature>
<feature type="compositionally biased region" description="Low complexity" evidence="16">
    <location>
        <begin position="1272"/>
        <end position="1281"/>
    </location>
</feature>
<keyword evidence="4" id="KW-0646">Protease inhibitor</keyword>
<feature type="disulfide bond" evidence="15">
    <location>
        <begin position="3154"/>
        <end position="3172"/>
    </location>
</feature>
<evidence type="ECO:0000256" key="10">
    <source>
        <dbReference type="ARBA" id="ARBA00023180"/>
    </source>
</evidence>
<dbReference type="PROSITE" id="PS50279">
    <property type="entry name" value="BPTI_KUNITZ_2"/>
    <property type="match status" value="10"/>
</dbReference>
<feature type="region of interest" description="Disordered" evidence="16">
    <location>
        <begin position="2939"/>
        <end position="2967"/>
    </location>
</feature>
<feature type="compositionally biased region" description="Low complexity" evidence="16">
    <location>
        <begin position="1208"/>
        <end position="1235"/>
    </location>
</feature>
<accession>Q9U8G8</accession>
<feature type="region of interest" description="Disordered" evidence="16">
    <location>
        <begin position="796"/>
        <end position="1353"/>
    </location>
</feature>
<dbReference type="PROSITE" id="PS51390">
    <property type="entry name" value="WAP"/>
    <property type="match status" value="1"/>
</dbReference>
<dbReference type="InterPro" id="IPR003599">
    <property type="entry name" value="Ig_sub"/>
</dbReference>
<feature type="compositionally biased region" description="Low complexity" evidence="16">
    <location>
        <begin position="841"/>
        <end position="855"/>
    </location>
</feature>
<dbReference type="Pfam" id="PF13927">
    <property type="entry name" value="Ig_3"/>
    <property type="match status" value="2"/>
</dbReference>
<reference evidence="23" key="2">
    <citation type="journal article" date="1999" name="Insect Biochem. Mol. Biol.">
        <title>Expression of lacunin, a large multidomain extracellular matrix protein, accompanies morphogenesis of epithelial monolayers in Manduca sexta.</title>
        <authorList>
            <person name="Nardi J.B."/>
            <person name="Martos R."/>
            <person name="Walden K.K."/>
            <person name="Lampe D.J."/>
            <person name="Robertson H.M."/>
        </authorList>
    </citation>
    <scope>NUCLEOTIDE SEQUENCE</scope>
</reference>
<evidence type="ECO:0000256" key="13">
    <source>
        <dbReference type="ARBA" id="ARBA00068688"/>
    </source>
</evidence>
<dbReference type="InterPro" id="IPR000884">
    <property type="entry name" value="TSP1_rpt"/>
</dbReference>
<feature type="signal peptide" evidence="17">
    <location>
        <begin position="1"/>
        <end position="25"/>
    </location>
</feature>
<feature type="region of interest" description="Disordered" evidence="16">
    <location>
        <begin position="1536"/>
        <end position="1555"/>
    </location>
</feature>
<keyword evidence="6" id="KW-0677">Repeat</keyword>
<evidence type="ECO:0000313" key="23">
    <source>
        <dbReference type="EMBL" id="AAF04457.1"/>
    </source>
</evidence>
<dbReference type="InterPro" id="IPR050098">
    <property type="entry name" value="TFPI/VKTCI-like"/>
</dbReference>
<feature type="compositionally biased region" description="Low complexity" evidence="16">
    <location>
        <begin position="2939"/>
        <end position="2951"/>
    </location>
</feature>
<feature type="domain" description="ShKT" evidence="22">
    <location>
        <begin position="3145"/>
        <end position="3178"/>
    </location>
</feature>
<dbReference type="SMART" id="SM00209">
    <property type="entry name" value="TSP1"/>
    <property type="match status" value="7"/>
</dbReference>
<feature type="compositionally biased region" description="Polar residues" evidence="16">
    <location>
        <begin position="1536"/>
        <end position="1552"/>
    </location>
</feature>
<dbReference type="PANTHER" id="PTHR10083">
    <property type="entry name" value="KUNITZ-TYPE PROTEASE INHIBITOR-RELATED"/>
    <property type="match status" value="1"/>
</dbReference>
<dbReference type="InterPro" id="IPR013783">
    <property type="entry name" value="Ig-like_fold"/>
</dbReference>
<dbReference type="GO" id="GO:0005604">
    <property type="term" value="C:basement membrane"/>
    <property type="evidence" value="ECO:0007669"/>
    <property type="project" value="UniProtKB-SubCell"/>
</dbReference>
<dbReference type="EMBL" id="AF078161">
    <property type="protein sequence ID" value="AAF04457.1"/>
    <property type="molecule type" value="mRNA"/>
</dbReference>
<dbReference type="PROSITE" id="PS51670">
    <property type="entry name" value="SHKT"/>
    <property type="match status" value="1"/>
</dbReference>
<feature type="domain" description="BPTI/Kunitz inhibitor" evidence="18">
    <location>
        <begin position="2463"/>
        <end position="2513"/>
    </location>
</feature>
<feature type="disulfide bond" evidence="14">
    <location>
        <begin position="72"/>
        <end position="108"/>
    </location>
</feature>
<feature type="compositionally biased region" description="Basic and acidic residues" evidence="16">
    <location>
        <begin position="1667"/>
        <end position="1676"/>
    </location>
</feature>
<sequence>MVLCNLRSLLVAVIVLSNCIAWTASRHHYTHNVSGHRSRHRRQGKGLYLSSSYVIPGGEGTGWGDWGDSTPCSRTCGGGVASQKRICLKFGPDGQPQCTGGDTKYFSCETQDCPPGSTDFRAEQCSKYDDVEYRNIKYKWKPYTRGPNPCELNCMPHGERFYYRHQLKVIDGTRCNDDSFDVCVNGTCQPVGCDMMLGSNAREDKCRRCRGNGKNCYTTNGVLDTQDLIKGYNDMLLIPEGATTIVIMEVKPSNNYLALRAKNGTYYLNGDYHIDFPRSMMIAGALWFYERSQQGFAAPDKLRCLGPTTEPLYLSLLLQSVNVGIEYEYSLPTERAPRPTQNYTWVHEHFTECSATCGGGFQTRNVTCRTQMDLELVDDTLCDEGLKPVTNQTCNNNVCPPQWVTGEWGSCSHRCGSDGTQSREIQCEKIIVNGFRSIVSDKECFDLLGPKPEKFRKCNVNITCPTWFTGPWKPCDTLYGEGKQTRQVVCYQKNGRRIDVLDDSECTDERPESEQKCMIHSEERTDWVASEWSGCDNCFSTMRTRIAKCTTYDRKLVDDSFCAHHPLPVLQEPCDAATLPPCDVQWYATQWSKCSSECGDGTQTRRVFCGIYVNNTVVEVEESKCAGLTKYSEKRNCTVPKEKCPSLWYTAPWSKCSKECGGGEQSRRVLCLRGDQFVSDCSGLNVPDSVQVCNTGPCNKDEIITLDSHSTPIMDEEDCDYEEYYPEIGLDFALAFSGRTSPDLMLSDTPSADIDSGTETGSIDTDYITVSDDFGISDDGSGSGFSSFSTDFTSDTTDDYSTDSTDSTVTESSLSPSSVSDLKHTPRSENGTVKPKAAIATKDTTTSETETSVTDLDYSTIEDTDYTVTDSSTSSDETTGTDDKSSTTTDFSSSDSTITETYESGLTDSSTLKETSETATDTPGLSTTSGDETSASDKSKSTDISETTEKLDSTSYSATTESSTDESTVEFESSLYTEDTSASTSSELSSRDITDESSTPYTKDIEGTTASGSTESTFTDETTMSKVTEESSVAEEETTKTTITEEVSGTSESASINSDKTTMTTLSEDTGKTSVSEEITTEMTVTEETSETSPTEGTSDKTTMSTVSEETESSSVTEETTTETTVVENATDISSTEVTASDKTTMTTMSEESEKTTEEATTEITVTKEVTESSSTETATSDKTISTLSEETGKTSVAEESTTEKVTETTVTTMPEETGKTITSEEITIKTTVTEEPTDVGSSEAITSDKTTVSTASEETGKYSVSEEETVKTTVAEASTEPSSTEAITSDKTKMSTISEETGKTSVSEEITVKTTVTEESTEPSSTEAITSEKTSVISTSEETGKTSVSEEVTVKTTVTDEATEITSTVSIETKETSVSGSTEELSTQASSKIESPTTESGITSHTTESEESTVSTTEKGEVTSETTELTKSIVSTETMLSTTEKEETVMSTTELISTEEFSSTTESTEETGSTTEISTEYTESTTASQIIEASTTVAPETNETGTPASALPVEGLSTSTEGITTQESEVTVITTEKSKPGTTLRSPWSTPTHRRRCKPRKRTCSKTMFGCCPDRKTPAKGPYDEGCPRPKTCHESKFGCCHDGLSPALGPFEEGCPTISCTDTLFGCCLSDNKTAAEGNDQEGCPPPPPACKSTVFGCCADDETEARGPDKEGCPELTTSTELPSTTESEAQTEPESTSSSEATTTNILSSSIAYENCTTSEFGCCFDQETPATGPQGEGCPCNSTEFGCCPDGVSPARGNDFEGCVITCNLSSYGCCPDGETPAHGPDDLGCCLLSAYGCCPDNRKPAVGPHLEGCGCQYSSFGCCPDNATVARGPNFQGCGCQYTEHGCCPDRHTEAAGPDYDGCGCHTYQFGCCPDGVTIAKGQNHQGCDCRDSQYGCCGDGKTPATGPEREGCDCATSEYGCCPDGLTEAKGHKFYGCSDLPENKQAACGLPHDRGTCRNYSVYWYYDLEYGGCSRFWYGGCEGNGNKFATKEECEDVCVQPAPKDACNLPKVKGACLGYNIRWYYDAEQEQCSQFIYGGCLGNANNYASLQLCQEQCQPERSEDQCRLPIDRGSCSGNFGRWGFNSETRRCEQFMWGGCEGNTNRFSSEIACIQRCDPPGKPKLPDLCTLPAAIGDCADYRERWYYDTREKSCQRFYYGGCAGNGNNFATQAECEGRCSEAKITTTVRPTEAHPLTEMCFMEKDPGPCTDTETRWVYDYKLGKCVTFEYGGCGGNRNNFPTEEYCQYYCGTAQDICQLPMRSGPCTESLMRWFYDPSSDSCSQFTYGGCDGNDNRFETRDDCESRCRTGSAQTTTTPTTSVTVAVDSRIAEQLPTECHISPSEEPCQRSGQVWYLDQRLGECVSHDNLDSGDSCRHTGVFPTQEACERTCGAFRNINVCRYDLDPGPCRTYEAKYFFDKASRSCREFAYGGCHGGPNRFSTIDECQEVCRSEMDPCKQVVEPGDCTSRYVMWYYDNVRDTCLQFIYGGCHGNENRFETLEDCERKCRQRPESVSTTTAFIATTTTTTTLAPTLPPTEAEPIAEECRTPESLVPCGANITTYYYDQESRSCVQGDIGGCRYANSFRTEEECERRCGAFRDINVCEARLDPGPCRSSIPKFYWEPASGSCLQYSYGGCGGGANRFSTIEECEEICGNTGPDVVGPDCGPYEEECLQLVCPYGISRDPTPEGCTRCACVEAPVDCGPMRVECEQMRCTYGMARTQDLNGCEKCSCLPDPCVRQRCPLGESCVAIAKRDPVTNDAQFYAVCKPVNEVLPDCDRFNDECSRLRCEYGVQRTRTVDGCERCSCVQVEIDCEPLKLECERLKCQYLVERQVGADGCERCRCSEHPCKNKECGPGDRCVPTAYLDPITQESRFSSECRPVNKTGYCPVEQASTTEYPCPNECVDDADCRGVGKCCARGCGRACAVPDAPTSAAPHTTTHAPDLPQSPQVSQETEPEVAAEEGGKATLRCIFHGNPPPKITWRRGEITIDGDRDRYRLLSDGSLEIVSVYRNDSGVYICVAENDLGTARQEIYLKVKVPVHTKLAASSSLLTAGSELVLECEVDGYPEPDVYWTKDGRRIIPNDNIRISGSSVSHLTVARVSLSDAGMYECHARNNYSSHYSYLQIAVQPLTIPAKCTDSPFFANCPLIVRSKFCQHKYYSKFCCKSCLEAGQLSAHEVEMQADQPLVRK</sequence>
<dbReference type="Gene3D" id="4.10.410.10">
    <property type="entry name" value="Pancreatic trypsin inhibitor Kunitz domain"/>
    <property type="match status" value="11"/>
</dbReference>
<dbReference type="InterPro" id="IPR007110">
    <property type="entry name" value="Ig-like_dom"/>
</dbReference>
<feature type="domain" description="BPTI/Kunitz inhibitor" evidence="18">
    <location>
        <begin position="1955"/>
        <end position="2005"/>
    </location>
</feature>
<evidence type="ECO:0000256" key="6">
    <source>
        <dbReference type="ARBA" id="ARBA00022737"/>
    </source>
</evidence>
<evidence type="ECO:0000256" key="17">
    <source>
        <dbReference type="SAM" id="SignalP"/>
    </source>
</evidence>
<dbReference type="InterPro" id="IPR020901">
    <property type="entry name" value="Prtase_inh_Kunz-CS"/>
</dbReference>
<comment type="similarity">
    <text evidence="12">Belongs to the hemolin family.</text>
</comment>
<feature type="disulfide bond" evidence="15">
    <location>
        <begin position="3163"/>
        <end position="3176"/>
    </location>
</feature>
<evidence type="ECO:0000256" key="5">
    <source>
        <dbReference type="ARBA" id="ARBA00022729"/>
    </source>
</evidence>
<evidence type="ECO:0000256" key="9">
    <source>
        <dbReference type="ARBA" id="ARBA00023157"/>
    </source>
</evidence>
<feature type="domain" description="BPTI/Kunitz inhibitor" evidence="18">
    <location>
        <begin position="2263"/>
        <end position="2313"/>
    </location>
</feature>
<feature type="region of interest" description="Disordered" evidence="16">
    <location>
        <begin position="1367"/>
        <end position="1488"/>
    </location>
</feature>
<dbReference type="GO" id="GO:0030198">
    <property type="term" value="P:extracellular matrix organization"/>
    <property type="evidence" value="ECO:0007669"/>
    <property type="project" value="InterPro"/>
</dbReference>
<evidence type="ECO:0000256" key="3">
    <source>
        <dbReference type="ARBA" id="ARBA00022525"/>
    </source>
</evidence>
<feature type="domain" description="BPTI/Kunitz inhibitor" evidence="18">
    <location>
        <begin position="2610"/>
        <end position="2660"/>
    </location>
</feature>
<evidence type="ECO:0000259" key="20">
    <source>
        <dbReference type="PROSITE" id="PS50900"/>
    </source>
</evidence>
<dbReference type="PRINTS" id="PR00759">
    <property type="entry name" value="BASICPTASE"/>
</dbReference>
<dbReference type="InterPro" id="IPR002223">
    <property type="entry name" value="Kunitz_BPTI"/>
</dbReference>
<dbReference type="FunFam" id="2.20.100.10:FF:000005">
    <property type="entry name" value="ADAM metallopeptidase with thrombospondin type 1 motif 9"/>
    <property type="match status" value="1"/>
</dbReference>
<feature type="compositionally biased region" description="Polar residues" evidence="16">
    <location>
        <begin position="1367"/>
        <end position="1397"/>
    </location>
</feature>
<dbReference type="CDD" id="cd00109">
    <property type="entry name" value="Kunitz-type"/>
    <property type="match status" value="8"/>
</dbReference>
<keyword evidence="10" id="KW-0325">Glycoprotein</keyword>
<evidence type="ECO:0000256" key="1">
    <source>
        <dbReference type="ARBA" id="ARBA00004302"/>
    </source>
</evidence>
<dbReference type="PROSITE" id="PS50835">
    <property type="entry name" value="IG_LIKE"/>
    <property type="match status" value="2"/>
</dbReference>
<dbReference type="Gene3D" id="2.20.100.10">
    <property type="entry name" value="Thrombospondin type-1 (TSP1) repeat"/>
    <property type="match status" value="5"/>
</dbReference>
<feature type="domain" description="BPTI/Kunitz inhibitor" evidence="18">
    <location>
        <begin position="2135"/>
        <end position="2185"/>
    </location>
</feature>
<dbReference type="FunFam" id="2.60.120.830:FF:000001">
    <property type="entry name" value="A disintegrin and metalloproteinase with thrombospondin motifs 1"/>
    <property type="match status" value="1"/>
</dbReference>
<feature type="compositionally biased region" description="Basic and acidic residues" evidence="16">
    <location>
        <begin position="935"/>
        <end position="952"/>
    </location>
</feature>
<dbReference type="PROSITE" id="PS00280">
    <property type="entry name" value="BPTI_KUNITZ_1"/>
    <property type="match status" value="4"/>
</dbReference>
<feature type="compositionally biased region" description="Polar residues" evidence="16">
    <location>
        <begin position="1240"/>
        <end position="1258"/>
    </location>
</feature>
<feature type="domain" description="Ig-like" evidence="19">
    <location>
        <begin position="2956"/>
        <end position="3043"/>
    </location>
</feature>
<feature type="domain" description="BPTI/Kunitz inhibitor" evidence="18">
    <location>
        <begin position="2073"/>
        <end position="2123"/>
    </location>
</feature>
<feature type="disulfide bond" evidence="14">
    <location>
        <begin position="76"/>
        <end position="113"/>
    </location>
</feature>
<feature type="compositionally biased region" description="Low complexity" evidence="16">
    <location>
        <begin position="866"/>
        <end position="878"/>
    </location>
</feature>
<dbReference type="SMART" id="SM00409">
    <property type="entry name" value="IG"/>
    <property type="match status" value="2"/>
</dbReference>
<feature type="compositionally biased region" description="Low complexity" evidence="16">
    <location>
        <begin position="886"/>
        <end position="901"/>
    </location>
</feature>
<dbReference type="InterPro" id="IPR003582">
    <property type="entry name" value="ShKT_dom"/>
</dbReference>